<reference evidence="1" key="1">
    <citation type="submission" date="2020-10" db="EMBL/GenBank/DDBJ databases">
        <authorList>
            <person name="Castelo-Branco R."/>
            <person name="Eusebio N."/>
            <person name="Adriana R."/>
            <person name="Vieira A."/>
            <person name="Brugerolle De Fraissinette N."/>
            <person name="Rezende De Castro R."/>
            <person name="Schneider M.P."/>
            <person name="Vasconcelos V."/>
            <person name="Leao P.N."/>
        </authorList>
    </citation>
    <scope>NUCLEOTIDE SEQUENCE</scope>
    <source>
        <strain evidence="1">LEGE 12446</strain>
    </source>
</reference>
<dbReference type="PANTHER" id="PTHR12993:SF11">
    <property type="entry name" value="N-ACETYLGLUCOSAMINYL-PHOSPHATIDYLINOSITOL DE-N-ACETYLASE"/>
    <property type="match status" value="1"/>
</dbReference>
<name>A0A8J6ZS27_DESMC</name>
<dbReference type="Gene3D" id="3.40.50.10320">
    <property type="entry name" value="LmbE-like"/>
    <property type="match status" value="1"/>
</dbReference>
<dbReference type="RefSeq" id="WP_193914482.1">
    <property type="nucleotide sequence ID" value="NZ_JADEXS020000001.1"/>
</dbReference>
<sequence>MNNHLDYNNFGQRTVLTIYAHADDEVLPAAGTLSLMSKAGWNVLCLILTDGSLSSSSIKGTRHQEADAAGKIIGANYEFHALEECNFSTQAVIKVAEEAIGRWHPDLIITHAPQPEKYGHRDHEVCAIAVSNVATRKNIPLWYSAPPVFLRDFEPNFFVDITSVIQEKVAAIGCYESEANKAFMQLDAILILSRFWARELGHKDGYFEAFEISRQWVDASFFTAIANSNKQVIKQDWLGI</sequence>
<dbReference type="GO" id="GO:0016811">
    <property type="term" value="F:hydrolase activity, acting on carbon-nitrogen (but not peptide) bonds, in linear amides"/>
    <property type="evidence" value="ECO:0007669"/>
    <property type="project" value="TreeGrafter"/>
</dbReference>
<gene>
    <name evidence="1" type="ORF">IQ276_06235</name>
</gene>
<dbReference type="SUPFAM" id="SSF102588">
    <property type="entry name" value="LmbE-like"/>
    <property type="match status" value="1"/>
</dbReference>
<dbReference type="EMBL" id="JADEXS010000055">
    <property type="protein sequence ID" value="MBE9022043.1"/>
    <property type="molecule type" value="Genomic_DNA"/>
</dbReference>
<dbReference type="PANTHER" id="PTHR12993">
    <property type="entry name" value="N-ACETYLGLUCOSAMINYL-PHOSPHATIDYLINOSITOL DE-N-ACETYLASE-RELATED"/>
    <property type="match status" value="1"/>
</dbReference>
<evidence type="ECO:0000313" key="2">
    <source>
        <dbReference type="Proteomes" id="UP000622533"/>
    </source>
</evidence>
<keyword evidence="2" id="KW-1185">Reference proteome</keyword>
<comment type="caution">
    <text evidence="1">The sequence shown here is derived from an EMBL/GenBank/DDBJ whole genome shotgun (WGS) entry which is preliminary data.</text>
</comment>
<accession>A0A8J6ZS27</accession>
<dbReference type="Proteomes" id="UP000622533">
    <property type="component" value="Unassembled WGS sequence"/>
</dbReference>
<dbReference type="InterPro" id="IPR003737">
    <property type="entry name" value="GlcNAc_PI_deacetylase-related"/>
</dbReference>
<organism evidence="1 2">
    <name type="scientific">Desmonostoc muscorum LEGE 12446</name>
    <dbReference type="NCBI Taxonomy" id="1828758"/>
    <lineage>
        <taxon>Bacteria</taxon>
        <taxon>Bacillati</taxon>
        <taxon>Cyanobacteriota</taxon>
        <taxon>Cyanophyceae</taxon>
        <taxon>Nostocales</taxon>
        <taxon>Nostocaceae</taxon>
        <taxon>Desmonostoc</taxon>
    </lineage>
</organism>
<dbReference type="InterPro" id="IPR024078">
    <property type="entry name" value="LmbE-like_dom_sf"/>
</dbReference>
<proteinExistence type="predicted"/>
<evidence type="ECO:0000313" key="1">
    <source>
        <dbReference type="EMBL" id="MBE9022043.1"/>
    </source>
</evidence>
<dbReference type="AlphaFoldDB" id="A0A8J6ZS27"/>
<protein>
    <submittedName>
        <fullName evidence="1">PIG-L family deacetylase</fullName>
    </submittedName>
</protein>
<dbReference type="Pfam" id="PF02585">
    <property type="entry name" value="PIG-L"/>
    <property type="match status" value="1"/>
</dbReference>